<keyword evidence="2" id="KW-1185">Reference proteome</keyword>
<dbReference type="SUPFAM" id="SSF141072">
    <property type="entry name" value="CalX-like"/>
    <property type="match status" value="1"/>
</dbReference>
<dbReference type="OrthoDB" id="505353at2"/>
<name>A0A3S1BD79_9CYAN</name>
<dbReference type="AlphaFoldDB" id="A0A3S1BD79"/>
<evidence type="ECO:0000313" key="2">
    <source>
        <dbReference type="Proteomes" id="UP000271624"/>
    </source>
</evidence>
<dbReference type="RefSeq" id="WP_127077980.1">
    <property type="nucleotide sequence ID" value="NZ_RSCL01000001.1"/>
</dbReference>
<dbReference type="Proteomes" id="UP000271624">
    <property type="component" value="Unassembled WGS sequence"/>
</dbReference>
<protein>
    <submittedName>
        <fullName evidence="1">Uncharacterized protein</fullName>
    </submittedName>
</protein>
<sequence length="319" mass="34772">MFNQQNANVIAESLYNSNSNLISSQRVPFEELSCKFYRSSEIIDRKPQVGVTLSPATVVEGSGIPLVYSFNLSEPAPKGGLQLKFLVGDTDGGEDDASAVGFESQSSNIKDISFAVENGSAFFLVGIAEGAENASFAVGAYEDNVAEGSETVVFSLVDNKNSYTIDTKNSFVIATIKDAESVISPTPKTIDFDESWSFKIDDYAIEHQGKAVIDIDVSYDYIDGIGVPDPLQYPDFVPISNYVKNFLVNYPNETDFWEILNKNLVKSLLTEPIPTPYGIDYKLADVLDSLTVKIDVESGSSNINIPRSSTVTGRPQETT</sequence>
<dbReference type="EMBL" id="RSCL01000001">
    <property type="protein sequence ID" value="RUT09691.1"/>
    <property type="molecule type" value="Genomic_DNA"/>
</dbReference>
<accession>A0A3S1BD79</accession>
<organism evidence="1 2">
    <name type="scientific">Dulcicalothrix desertica PCC 7102</name>
    <dbReference type="NCBI Taxonomy" id="232991"/>
    <lineage>
        <taxon>Bacteria</taxon>
        <taxon>Bacillati</taxon>
        <taxon>Cyanobacteriota</taxon>
        <taxon>Cyanophyceae</taxon>
        <taxon>Nostocales</taxon>
        <taxon>Calotrichaceae</taxon>
        <taxon>Dulcicalothrix</taxon>
    </lineage>
</organism>
<reference evidence="1" key="1">
    <citation type="submission" date="2018-12" db="EMBL/GenBank/DDBJ databases">
        <authorList>
            <person name="Will S."/>
            <person name="Neumann-Schaal M."/>
            <person name="Henke P."/>
        </authorList>
    </citation>
    <scope>NUCLEOTIDE SEQUENCE</scope>
    <source>
        <strain evidence="1">PCC 7102</strain>
    </source>
</reference>
<gene>
    <name evidence="1" type="ORF">DSM106972_001860</name>
</gene>
<dbReference type="InterPro" id="IPR038081">
    <property type="entry name" value="CalX-like_sf"/>
</dbReference>
<comment type="caution">
    <text evidence="1">The sequence shown here is derived from an EMBL/GenBank/DDBJ whole genome shotgun (WGS) entry which is preliminary data.</text>
</comment>
<reference evidence="1" key="2">
    <citation type="journal article" date="2019" name="Genome Biol. Evol.">
        <title>Day and night: Metabolic profiles and evolutionary relationships of six axenic non-marine cyanobacteria.</title>
        <authorList>
            <person name="Will S.E."/>
            <person name="Henke P."/>
            <person name="Boedeker C."/>
            <person name="Huang S."/>
            <person name="Brinkmann H."/>
            <person name="Rohde M."/>
            <person name="Jarek M."/>
            <person name="Friedl T."/>
            <person name="Seufert S."/>
            <person name="Schumacher M."/>
            <person name="Overmann J."/>
            <person name="Neumann-Schaal M."/>
            <person name="Petersen J."/>
        </authorList>
    </citation>
    <scope>NUCLEOTIDE SEQUENCE [LARGE SCALE GENOMIC DNA]</scope>
    <source>
        <strain evidence="1">PCC 7102</strain>
    </source>
</reference>
<evidence type="ECO:0000313" key="1">
    <source>
        <dbReference type="EMBL" id="RUT09691.1"/>
    </source>
</evidence>
<proteinExistence type="predicted"/>